<sequence>MSLSAFGFLIDDAIFCFDNPLKVVNVSGHLLGANPIFLRSTMSNLLFFLLMQHQKEIITDNEIMHHVWDKNGLSSSHSRLVQVISALKQNIVLAGVRENMIERVSGKGYRITSENIKILYQS</sequence>
<gene>
    <name evidence="3" type="ORF">DET57_102358</name>
</gene>
<dbReference type="GO" id="GO:0000160">
    <property type="term" value="P:phosphorelay signal transduction system"/>
    <property type="evidence" value="ECO:0007669"/>
    <property type="project" value="InterPro"/>
</dbReference>
<feature type="domain" description="OmpR/PhoB-type" evidence="2">
    <location>
        <begin position="46"/>
        <end position="111"/>
    </location>
</feature>
<evidence type="ECO:0000259" key="2">
    <source>
        <dbReference type="Pfam" id="PF00486"/>
    </source>
</evidence>
<name>A0A318G6J6_KLEOX</name>
<dbReference type="InterPro" id="IPR016032">
    <property type="entry name" value="Sig_transdc_resp-reg_C-effctor"/>
</dbReference>
<keyword evidence="1" id="KW-0238">DNA-binding</keyword>
<evidence type="ECO:0000313" key="4">
    <source>
        <dbReference type="Proteomes" id="UP000247485"/>
    </source>
</evidence>
<dbReference type="InterPro" id="IPR001867">
    <property type="entry name" value="OmpR/PhoB-type_DNA-bd"/>
</dbReference>
<dbReference type="RefSeq" id="WP_110272763.1">
    <property type="nucleotide sequence ID" value="NZ_QJJG01000002.1"/>
</dbReference>
<dbReference type="GO" id="GO:0003677">
    <property type="term" value="F:DNA binding"/>
    <property type="evidence" value="ECO:0007669"/>
    <property type="project" value="UniProtKB-KW"/>
</dbReference>
<reference evidence="3 4" key="1">
    <citation type="submission" date="2018-05" db="EMBL/GenBank/DDBJ databases">
        <title>Freshwater and sediment microbial communities from various areas in North America, analyzing microbe dynamics in response to fracking.</title>
        <authorList>
            <person name="Lamendella R."/>
        </authorList>
    </citation>
    <scope>NUCLEOTIDE SEQUENCE [LARGE SCALE GENOMIC DNA]</scope>
    <source>
        <strain evidence="3 4">67</strain>
    </source>
</reference>
<dbReference type="Gene3D" id="1.10.10.10">
    <property type="entry name" value="Winged helix-like DNA-binding domain superfamily/Winged helix DNA-binding domain"/>
    <property type="match status" value="1"/>
</dbReference>
<protein>
    <submittedName>
        <fullName evidence="3">Transcriptional regulator</fullName>
    </submittedName>
</protein>
<dbReference type="AlphaFoldDB" id="A0A318G6J6"/>
<evidence type="ECO:0000313" key="3">
    <source>
        <dbReference type="EMBL" id="PXW48749.1"/>
    </source>
</evidence>
<dbReference type="SUPFAM" id="SSF46894">
    <property type="entry name" value="C-terminal effector domain of the bipartite response regulators"/>
    <property type="match status" value="1"/>
</dbReference>
<accession>A0A318G6J6</accession>
<proteinExistence type="predicted"/>
<dbReference type="EMBL" id="QJJG01000002">
    <property type="protein sequence ID" value="PXW48749.1"/>
    <property type="molecule type" value="Genomic_DNA"/>
</dbReference>
<dbReference type="InterPro" id="IPR036388">
    <property type="entry name" value="WH-like_DNA-bd_sf"/>
</dbReference>
<dbReference type="GO" id="GO:0006355">
    <property type="term" value="P:regulation of DNA-templated transcription"/>
    <property type="evidence" value="ECO:0007669"/>
    <property type="project" value="InterPro"/>
</dbReference>
<dbReference type="Proteomes" id="UP000247485">
    <property type="component" value="Unassembled WGS sequence"/>
</dbReference>
<organism evidence="3 4">
    <name type="scientific">Klebsiella oxytoca</name>
    <dbReference type="NCBI Taxonomy" id="571"/>
    <lineage>
        <taxon>Bacteria</taxon>
        <taxon>Pseudomonadati</taxon>
        <taxon>Pseudomonadota</taxon>
        <taxon>Gammaproteobacteria</taxon>
        <taxon>Enterobacterales</taxon>
        <taxon>Enterobacteriaceae</taxon>
        <taxon>Klebsiella/Raoultella group</taxon>
        <taxon>Klebsiella</taxon>
    </lineage>
</organism>
<comment type="caution">
    <text evidence="3">The sequence shown here is derived from an EMBL/GenBank/DDBJ whole genome shotgun (WGS) entry which is preliminary data.</text>
</comment>
<dbReference type="Pfam" id="PF00486">
    <property type="entry name" value="Trans_reg_C"/>
    <property type="match status" value="1"/>
</dbReference>
<evidence type="ECO:0000256" key="1">
    <source>
        <dbReference type="ARBA" id="ARBA00023125"/>
    </source>
</evidence>